<evidence type="ECO:0000256" key="2">
    <source>
        <dbReference type="ARBA" id="ARBA00007613"/>
    </source>
</evidence>
<evidence type="ECO:0000256" key="5">
    <source>
        <dbReference type="ARBA" id="ARBA00022692"/>
    </source>
</evidence>
<evidence type="ECO:0000256" key="3">
    <source>
        <dbReference type="ARBA" id="ARBA00022448"/>
    </source>
</evidence>
<organism evidence="8 9">
    <name type="scientific">Candidatus Kutchimonas denitrificans</name>
    <dbReference type="NCBI Taxonomy" id="3056748"/>
    <lineage>
        <taxon>Bacteria</taxon>
        <taxon>Pseudomonadati</taxon>
        <taxon>Gemmatimonadota</taxon>
        <taxon>Gemmatimonadia</taxon>
        <taxon>Candidatus Palauibacterales</taxon>
        <taxon>Candidatus Palauibacteraceae</taxon>
        <taxon>Candidatus Kutchimonas</taxon>
    </lineage>
</organism>
<dbReference type="GO" id="GO:0015562">
    <property type="term" value="F:efflux transmembrane transporter activity"/>
    <property type="evidence" value="ECO:0007669"/>
    <property type="project" value="InterPro"/>
</dbReference>
<proteinExistence type="inferred from homology"/>
<dbReference type="SUPFAM" id="SSF56954">
    <property type="entry name" value="Outer membrane efflux proteins (OEP)"/>
    <property type="match status" value="1"/>
</dbReference>
<dbReference type="AlphaFoldDB" id="A0AAE4Z545"/>
<gene>
    <name evidence="8" type="ORF">GWO12_00080</name>
</gene>
<keyword evidence="4" id="KW-1134">Transmembrane beta strand</keyword>
<dbReference type="PANTHER" id="PTHR30026:SF20">
    <property type="entry name" value="OUTER MEMBRANE PROTEIN TOLC"/>
    <property type="match status" value="1"/>
</dbReference>
<evidence type="ECO:0000256" key="4">
    <source>
        <dbReference type="ARBA" id="ARBA00022452"/>
    </source>
</evidence>
<dbReference type="Gene3D" id="1.20.1600.10">
    <property type="entry name" value="Outer membrane efflux proteins (OEP)"/>
    <property type="match status" value="1"/>
</dbReference>
<dbReference type="EMBL" id="JAACAK010000002">
    <property type="protein sequence ID" value="NIR73504.1"/>
    <property type="molecule type" value="Genomic_DNA"/>
</dbReference>
<evidence type="ECO:0000313" key="8">
    <source>
        <dbReference type="EMBL" id="NIR73504.1"/>
    </source>
</evidence>
<comment type="similarity">
    <text evidence="2">Belongs to the outer membrane factor (OMF) (TC 1.B.17) family.</text>
</comment>
<protein>
    <submittedName>
        <fullName evidence="8">TolC family protein</fullName>
    </submittedName>
</protein>
<dbReference type="PANTHER" id="PTHR30026">
    <property type="entry name" value="OUTER MEMBRANE PROTEIN TOLC"/>
    <property type="match status" value="1"/>
</dbReference>
<dbReference type="Pfam" id="PF02321">
    <property type="entry name" value="OEP"/>
    <property type="match status" value="2"/>
</dbReference>
<comment type="caution">
    <text evidence="8">The sequence shown here is derived from an EMBL/GenBank/DDBJ whole genome shotgun (WGS) entry which is preliminary data.</text>
</comment>
<dbReference type="InterPro" id="IPR003423">
    <property type="entry name" value="OMP_efflux"/>
</dbReference>
<comment type="subcellular location">
    <subcellularLocation>
        <location evidence="1">Cell outer membrane</location>
    </subcellularLocation>
</comment>
<name>A0AAE4Z545_9BACT</name>
<evidence type="ECO:0000256" key="7">
    <source>
        <dbReference type="ARBA" id="ARBA00023237"/>
    </source>
</evidence>
<keyword evidence="5" id="KW-0812">Transmembrane</keyword>
<evidence type="ECO:0000256" key="1">
    <source>
        <dbReference type="ARBA" id="ARBA00004442"/>
    </source>
</evidence>
<dbReference type="GO" id="GO:1990281">
    <property type="term" value="C:efflux pump complex"/>
    <property type="evidence" value="ECO:0007669"/>
    <property type="project" value="TreeGrafter"/>
</dbReference>
<evidence type="ECO:0000313" key="9">
    <source>
        <dbReference type="Proteomes" id="UP000702544"/>
    </source>
</evidence>
<reference evidence="8 9" key="1">
    <citation type="submission" date="2020-01" db="EMBL/GenBank/DDBJ databases">
        <title>Genomes assembled from Gulf of Kutch pelagic sediment metagenomes.</title>
        <authorList>
            <person name="Chandrashekar M."/>
            <person name="Mahajan M.S."/>
            <person name="Dave K.J."/>
            <person name="Vatsa P."/>
            <person name="Nathani N.M."/>
        </authorList>
    </citation>
    <scope>NUCLEOTIDE SEQUENCE [LARGE SCALE GENOMIC DNA]</scope>
    <source>
        <strain evidence="8">KS3-K002</strain>
    </source>
</reference>
<dbReference type="Proteomes" id="UP000702544">
    <property type="component" value="Unassembled WGS sequence"/>
</dbReference>
<keyword evidence="7" id="KW-0998">Cell outer membrane</keyword>
<dbReference type="InterPro" id="IPR051906">
    <property type="entry name" value="TolC-like"/>
</dbReference>
<dbReference type="GO" id="GO:0015288">
    <property type="term" value="F:porin activity"/>
    <property type="evidence" value="ECO:0007669"/>
    <property type="project" value="TreeGrafter"/>
</dbReference>
<accession>A0AAE4Z545</accession>
<keyword evidence="6" id="KW-0472">Membrane</keyword>
<sequence length="432" mass="47072">MILELIVLSQLAAASPAPQAAEADSIPTVTLEQALQAAALLDPNYVAALGGIDDATWGRRAALAVFVLPSVSLQTSLTKASDPFFNVGTGDIASQIVDARVQLGYDLFRGGSKFFELARTRAELESAQANETRTRFATAVLTESDYYDVLAETELTRVASDRVRRAREQLAVARARVLTGAAVQTDSLQLLLELTRAQVDLLRQQATLRVARVQLGRRIGYPGPVDAAPIDTTPMPDLPIREDSAVSEALMQGPEFRRSVADERAASAALKQARAAYLPWVSLFASWQGFDEKYFPEATTRTLYGFQVTFPLWNNAQREIALARARTARDVARAVMEDTELAVRRDVIQAYQAYNTARAAEDLALQGVTVARENLDVQNTRYRAGATTILDLLSAQVALSEAEAAAVQARYATRLALAGLEALLGRRLFTDR</sequence>
<dbReference type="GO" id="GO:0009279">
    <property type="term" value="C:cell outer membrane"/>
    <property type="evidence" value="ECO:0007669"/>
    <property type="project" value="UniProtKB-SubCell"/>
</dbReference>
<keyword evidence="3" id="KW-0813">Transport</keyword>
<evidence type="ECO:0000256" key="6">
    <source>
        <dbReference type="ARBA" id="ARBA00023136"/>
    </source>
</evidence>